<reference evidence="1" key="1">
    <citation type="submission" date="2017-07" db="EMBL/GenBank/DDBJ databases">
        <title>Taro Niue Genome Assembly and Annotation.</title>
        <authorList>
            <person name="Atibalentja N."/>
            <person name="Keating K."/>
            <person name="Fields C.J."/>
        </authorList>
    </citation>
    <scope>NUCLEOTIDE SEQUENCE</scope>
    <source>
        <strain evidence="1">Niue_2</strain>
        <tissue evidence="1">Leaf</tissue>
    </source>
</reference>
<dbReference type="EMBL" id="NMUH01002191">
    <property type="protein sequence ID" value="MQL98464.1"/>
    <property type="molecule type" value="Genomic_DNA"/>
</dbReference>
<gene>
    <name evidence="1" type="ORF">Taro_031175</name>
</gene>
<keyword evidence="2" id="KW-1185">Reference proteome</keyword>
<comment type="caution">
    <text evidence="1">The sequence shown here is derived from an EMBL/GenBank/DDBJ whole genome shotgun (WGS) entry which is preliminary data.</text>
</comment>
<sequence>MESAYHGDRKSCSTRLEISTPGDKISFRGRKNFVSHSKIAILDDDLPESKVFWQYASLDYANWWRGQPMESAYHGDRKSCSTQLEISTPVCRLYSSPGARTRVADAIAYGHPFAQKGITFRSIIRITYMTPIRNRHSEAPVAHLLPQTI</sequence>
<evidence type="ECO:0000313" key="2">
    <source>
        <dbReference type="Proteomes" id="UP000652761"/>
    </source>
</evidence>
<accession>A0A843W033</accession>
<name>A0A843W033_COLES</name>
<evidence type="ECO:0000313" key="1">
    <source>
        <dbReference type="EMBL" id="MQL98464.1"/>
    </source>
</evidence>
<dbReference type="Proteomes" id="UP000652761">
    <property type="component" value="Unassembled WGS sequence"/>
</dbReference>
<dbReference type="AlphaFoldDB" id="A0A843W033"/>
<protein>
    <submittedName>
        <fullName evidence="1">Uncharacterized protein</fullName>
    </submittedName>
</protein>
<organism evidence="1 2">
    <name type="scientific">Colocasia esculenta</name>
    <name type="common">Wild taro</name>
    <name type="synonym">Arum esculentum</name>
    <dbReference type="NCBI Taxonomy" id="4460"/>
    <lineage>
        <taxon>Eukaryota</taxon>
        <taxon>Viridiplantae</taxon>
        <taxon>Streptophyta</taxon>
        <taxon>Embryophyta</taxon>
        <taxon>Tracheophyta</taxon>
        <taxon>Spermatophyta</taxon>
        <taxon>Magnoliopsida</taxon>
        <taxon>Liliopsida</taxon>
        <taxon>Araceae</taxon>
        <taxon>Aroideae</taxon>
        <taxon>Colocasieae</taxon>
        <taxon>Colocasia</taxon>
    </lineage>
</organism>
<proteinExistence type="predicted"/>